<evidence type="ECO:0000256" key="1">
    <source>
        <dbReference type="SAM" id="MobiDB-lite"/>
    </source>
</evidence>
<reference evidence="2" key="2">
    <citation type="journal article" date="2015" name="Data Brief">
        <title>Shoot transcriptome of the giant reed, Arundo donax.</title>
        <authorList>
            <person name="Barrero R.A."/>
            <person name="Guerrero F.D."/>
            <person name="Moolhuijzen P."/>
            <person name="Goolsby J.A."/>
            <person name="Tidwell J."/>
            <person name="Bellgard S.E."/>
            <person name="Bellgard M.I."/>
        </authorList>
    </citation>
    <scope>NUCLEOTIDE SEQUENCE</scope>
    <source>
        <tissue evidence="2">Shoot tissue taken approximately 20 cm above the soil surface</tissue>
    </source>
</reference>
<evidence type="ECO:0000313" key="2">
    <source>
        <dbReference type="EMBL" id="JAD73943.1"/>
    </source>
</evidence>
<reference evidence="2" key="1">
    <citation type="submission" date="2014-09" db="EMBL/GenBank/DDBJ databases">
        <authorList>
            <person name="Magalhaes I.L.F."/>
            <person name="Oliveira U."/>
            <person name="Santos F.R."/>
            <person name="Vidigal T.H.D.A."/>
            <person name="Brescovit A.D."/>
            <person name="Santos A.J."/>
        </authorList>
    </citation>
    <scope>NUCLEOTIDE SEQUENCE</scope>
    <source>
        <tissue evidence="2">Shoot tissue taken approximately 20 cm above the soil surface</tissue>
    </source>
</reference>
<accession>A0A0A9CHK4</accession>
<feature type="compositionally biased region" description="Basic residues" evidence="1">
    <location>
        <begin position="20"/>
        <end position="31"/>
    </location>
</feature>
<organism evidence="2">
    <name type="scientific">Arundo donax</name>
    <name type="common">Giant reed</name>
    <name type="synonym">Donax arundinaceus</name>
    <dbReference type="NCBI Taxonomy" id="35708"/>
    <lineage>
        <taxon>Eukaryota</taxon>
        <taxon>Viridiplantae</taxon>
        <taxon>Streptophyta</taxon>
        <taxon>Embryophyta</taxon>
        <taxon>Tracheophyta</taxon>
        <taxon>Spermatophyta</taxon>
        <taxon>Magnoliopsida</taxon>
        <taxon>Liliopsida</taxon>
        <taxon>Poales</taxon>
        <taxon>Poaceae</taxon>
        <taxon>PACMAD clade</taxon>
        <taxon>Arundinoideae</taxon>
        <taxon>Arundineae</taxon>
        <taxon>Arundo</taxon>
    </lineage>
</organism>
<feature type="region of interest" description="Disordered" evidence="1">
    <location>
        <begin position="1"/>
        <end position="31"/>
    </location>
</feature>
<feature type="compositionally biased region" description="Polar residues" evidence="1">
    <location>
        <begin position="1"/>
        <end position="19"/>
    </location>
</feature>
<name>A0A0A9CHK4_ARUDO</name>
<sequence>MAATPTSHTHGRTGTSILTTHRRQVYKVRPN</sequence>
<proteinExistence type="predicted"/>
<dbReference type="EMBL" id="GBRH01223952">
    <property type="protein sequence ID" value="JAD73943.1"/>
    <property type="molecule type" value="Transcribed_RNA"/>
</dbReference>
<protein>
    <submittedName>
        <fullName evidence="2">Uncharacterized protein</fullName>
    </submittedName>
</protein>
<dbReference type="AlphaFoldDB" id="A0A0A9CHK4"/>